<comment type="caution">
    <text evidence="1">The sequence shown here is derived from an EMBL/GenBank/DDBJ whole genome shotgun (WGS) entry which is preliminary data.</text>
</comment>
<dbReference type="Proteomes" id="UP001596201">
    <property type="component" value="Unassembled WGS sequence"/>
</dbReference>
<evidence type="ECO:0000313" key="1">
    <source>
        <dbReference type="EMBL" id="MFC5367181.1"/>
    </source>
</evidence>
<evidence type="ECO:0000313" key="2">
    <source>
        <dbReference type="Proteomes" id="UP001596201"/>
    </source>
</evidence>
<sequence>MYDENPTHRPPLTGYRGRYAQRHAIVERLPDRTRLSPARSRTLQTHSRAFEWGYAGSGPSQLALAILLDYTRDERLALDHYRAFTRDVITNLEGSWELSTDDIDRELTTLGTRASDQQASPVEERLDG</sequence>
<accession>A0ABD5RBB9</accession>
<gene>
    <name evidence="1" type="ORF">ACFPJ5_09520</name>
</gene>
<dbReference type="AlphaFoldDB" id="A0ABD5RBB9"/>
<reference evidence="1 2" key="1">
    <citation type="journal article" date="2019" name="Int. J. Syst. Evol. Microbiol.">
        <title>The Global Catalogue of Microorganisms (GCM) 10K type strain sequencing project: providing services to taxonomists for standard genome sequencing and annotation.</title>
        <authorList>
            <consortium name="The Broad Institute Genomics Platform"/>
            <consortium name="The Broad Institute Genome Sequencing Center for Infectious Disease"/>
            <person name="Wu L."/>
            <person name="Ma J."/>
        </authorList>
    </citation>
    <scope>NUCLEOTIDE SEQUENCE [LARGE SCALE GENOMIC DNA]</scope>
    <source>
        <strain evidence="1 2">CGMCC 1.12237</strain>
    </source>
</reference>
<proteinExistence type="predicted"/>
<protein>
    <submittedName>
        <fullName evidence="1">DUF6166 domain-containing protein</fullName>
    </submittedName>
</protein>
<keyword evidence="2" id="KW-1185">Reference proteome</keyword>
<organism evidence="1 2">
    <name type="scientific">Salinirubrum litoreum</name>
    <dbReference type="NCBI Taxonomy" id="1126234"/>
    <lineage>
        <taxon>Archaea</taxon>
        <taxon>Methanobacteriati</taxon>
        <taxon>Methanobacteriota</taxon>
        <taxon>Stenosarchaea group</taxon>
        <taxon>Halobacteria</taxon>
        <taxon>Halobacteriales</taxon>
        <taxon>Haloferacaceae</taxon>
        <taxon>Salinirubrum</taxon>
    </lineage>
</organism>
<dbReference type="EMBL" id="JBHSKX010000002">
    <property type="protein sequence ID" value="MFC5367181.1"/>
    <property type="molecule type" value="Genomic_DNA"/>
</dbReference>
<name>A0ABD5RBB9_9EURY</name>
<dbReference type="RefSeq" id="WP_227229446.1">
    <property type="nucleotide sequence ID" value="NZ_JAJCVJ010000002.1"/>
</dbReference>
<dbReference type="Pfam" id="PF19663">
    <property type="entry name" value="DUF6166"/>
    <property type="match status" value="1"/>
</dbReference>
<dbReference type="InterPro" id="IPR046164">
    <property type="entry name" value="DUF6166"/>
</dbReference>